<dbReference type="Pfam" id="PF01565">
    <property type="entry name" value="FAD_binding_4"/>
    <property type="match status" value="1"/>
</dbReference>
<feature type="compositionally biased region" description="Basic and acidic residues" evidence="6">
    <location>
        <begin position="1"/>
        <end position="10"/>
    </location>
</feature>
<keyword evidence="11" id="KW-1185">Reference proteome</keyword>
<keyword evidence="4" id="KW-0274">FAD</keyword>
<dbReference type="SUPFAM" id="SSF56176">
    <property type="entry name" value="FAD-binding/transporter-associated domain-like"/>
    <property type="match status" value="1"/>
</dbReference>
<dbReference type="Pfam" id="PF04030">
    <property type="entry name" value="ALO"/>
    <property type="match status" value="1"/>
</dbReference>
<comment type="caution">
    <text evidence="10">The sequence shown here is derived from an EMBL/GenBank/DDBJ whole genome shotgun (WGS) entry which is preliminary data.</text>
</comment>
<dbReference type="GO" id="GO:0008757">
    <property type="term" value="F:S-adenosylmethionine-dependent methyltransferase activity"/>
    <property type="evidence" value="ECO:0007669"/>
    <property type="project" value="InterPro"/>
</dbReference>
<evidence type="ECO:0000256" key="6">
    <source>
        <dbReference type="SAM" id="MobiDB-lite"/>
    </source>
</evidence>
<dbReference type="PROSITE" id="PS51387">
    <property type="entry name" value="FAD_PCMH"/>
    <property type="match status" value="1"/>
</dbReference>
<dbReference type="EMBL" id="LGRX02018201">
    <property type="protein sequence ID" value="KAK3260088.1"/>
    <property type="molecule type" value="Genomic_DNA"/>
</dbReference>
<keyword evidence="7" id="KW-0812">Transmembrane</keyword>
<keyword evidence="5" id="KW-0560">Oxidoreductase</keyword>
<dbReference type="InterPro" id="IPR013216">
    <property type="entry name" value="Methyltransf_11"/>
</dbReference>
<evidence type="ECO:0000259" key="8">
    <source>
        <dbReference type="PROSITE" id="PS51387"/>
    </source>
</evidence>
<evidence type="ECO:0000256" key="3">
    <source>
        <dbReference type="ARBA" id="ARBA00022630"/>
    </source>
</evidence>
<dbReference type="InterPro" id="IPR016166">
    <property type="entry name" value="FAD-bd_PCMH"/>
</dbReference>
<dbReference type="InterPro" id="IPR006094">
    <property type="entry name" value="Oxid_FAD_bind_N"/>
</dbReference>
<dbReference type="InterPro" id="IPR016169">
    <property type="entry name" value="FAD-bd_PCMH_sub2"/>
</dbReference>
<dbReference type="InterPro" id="IPR016167">
    <property type="entry name" value="FAD-bd_PCMH_sub1"/>
</dbReference>
<organism evidence="10 11">
    <name type="scientific">Cymbomonas tetramitiformis</name>
    <dbReference type="NCBI Taxonomy" id="36881"/>
    <lineage>
        <taxon>Eukaryota</taxon>
        <taxon>Viridiplantae</taxon>
        <taxon>Chlorophyta</taxon>
        <taxon>Pyramimonadophyceae</taxon>
        <taxon>Pyramimonadales</taxon>
        <taxon>Pyramimonadaceae</taxon>
        <taxon>Cymbomonas</taxon>
    </lineage>
</organism>
<proteinExistence type="predicted"/>
<feature type="transmembrane region" description="Helical" evidence="7">
    <location>
        <begin position="229"/>
        <end position="246"/>
    </location>
</feature>
<accession>A0AAE0KTG0</accession>
<dbReference type="InterPro" id="IPR036318">
    <property type="entry name" value="FAD-bd_PCMH-like_sf"/>
</dbReference>
<name>A0AAE0KTG0_9CHLO</name>
<sequence length="1467" mass="163840">MGKSGLRERGVSPTLSDSKIPETRACPQSWQVEDVLSVPVNALLWGLALLTAWHFAVLTLPAAQGVASNLWDEIETLPRTLISPEDVSKLARRHPFWLAFSGLALLSGLWTVRALLRRGPRQAASLTWKVCRLCGTITGRIARVATYRVRAPLFVLLCIWGAAAHHPLPCDAAVGIPGLVEFIRPLYFTTTNINKAVSAVTYSLPMAARNEFLEFVQQARDLAPTCPQAIALPILFVLALGAFRLLRWFSPVVFKVTRVALVPIRRLLSDAWMSVHVGPLVLDCLLAGNQVILPAAWAVYTRAILLPTSRSGILALGAVAFAVSRLARRLRTPLSGKQGEAGVLGKGPVADDVTRLNATEVDRVWYPRTEADVSDIIRLAREHGRHVSCRGQSHTMGGHTIAVDGYVLDLGNLNQVEHDTEAETVTCGPGATWGDLIRHLNRFGMSPRTMQSYCSFSVGGTIAVNAHGITTDYSMYESVLSMRVVDANGEVTVVTRETRPELFGRVIGGFGLFGIVTQLTLKANKNHKLSMEMIKLSASEFPALYRRCLVDDSIDVKLTRVDITNSTDLYLFVFRRSSEEPTVSDLEPFAREMGTVTKLLYKWVMPLRIFQRVRYLVEDYTQQPLDWAGECDRNTLMHESAVPLARLSNIIIDVDDTFVLQEYFVPDLARDGGGNLQSWLARSRPILWAAHQHVTLLNITIRYVRADACTALPYAPTDSYAFVLYFRVHRTEAGDAELAQIHHDLVALTSDLGGTFYLPYRHHYTDEELEAAYPSIARFFADKQRIDPQNVFSNAWYRRYGARHVDVLRTPGPIRRSGRGGAGSRLTRGDRHRARFEEPFPEVAHIQVPMVDDRRSDSYAEVFNDPVKRQKLRLFLANQFHIEDPSVLYSYIARSVWAPHTTNDLTVYRDLKAHLEGRSLQGALAIRKGYRQLQQLGQQTTEVMEQLSSLLADLGRSQRRDIKDVMTIGDPGRLVLPLKRLLGINGRVWVVHDKERGAVDAVERGSFSAVGRFVPIDYDNVDELPIPSCSVDLVTISMGLHHFQQCQLARVLCIVRRVLRPGGLFIVREHDARPEVLPIADLAHSVFNAVMGVSEEEEAREVRAFRTVLQWREVLHSAGLEDSYVYRNLSLDRDPTEDVMMAFVKPSPEGQGRDAGAPVPHAALASPLSDDAAHVKRVCRAAQESLVTSGVKPVRSTPDSTFFRLPEWLLVTAAQELGNSLNHTVWYQFPYVQFVSMYWDTFEKELRVVAQDTSVWDAVYNGGTFMDLMIGIVITLLFLQMQLLALLALALFGSEPPPNNGEQLVVEADDNVDWASVDSCIRATRLNVADRSAQVYAWLIVVPKYTIFTPVMLKLSRLASEIPSFRLLQISGCEGFIQLRVVACTDAAVRSVTAIEHLHYLFEYKLPDTANISEETRAMYLARNLIADARAVNLAVRVRVPFLLGVIATIQDKVADAYVDQVYDGYE</sequence>
<gene>
    <name evidence="10" type="ORF">CYMTET_30940</name>
    <name evidence="9" type="ORF">CYMTET_44974</name>
</gene>
<dbReference type="InterPro" id="IPR007173">
    <property type="entry name" value="ALO_C"/>
</dbReference>
<keyword evidence="3" id="KW-0285">Flavoprotein</keyword>
<keyword evidence="7" id="KW-1133">Transmembrane helix</keyword>
<feature type="transmembrane region" description="Helical" evidence="7">
    <location>
        <begin position="42"/>
        <end position="63"/>
    </location>
</feature>
<evidence type="ECO:0000256" key="5">
    <source>
        <dbReference type="ARBA" id="ARBA00023002"/>
    </source>
</evidence>
<dbReference type="GO" id="GO:0016020">
    <property type="term" value="C:membrane"/>
    <property type="evidence" value="ECO:0007669"/>
    <property type="project" value="InterPro"/>
</dbReference>
<feature type="domain" description="FAD-binding PCMH-type" evidence="8">
    <location>
        <begin position="357"/>
        <end position="526"/>
    </location>
</feature>
<evidence type="ECO:0000256" key="2">
    <source>
        <dbReference type="ARBA" id="ARBA00005147"/>
    </source>
</evidence>
<dbReference type="Gene3D" id="3.30.465.10">
    <property type="match status" value="1"/>
</dbReference>
<comment type="cofactor">
    <cofactor evidence="1">
        <name>FAD</name>
        <dbReference type="ChEBI" id="CHEBI:57692"/>
    </cofactor>
</comment>
<comment type="pathway">
    <text evidence="2">Cofactor biosynthesis; L-ascorbate biosynthesis.</text>
</comment>
<reference evidence="10 11" key="1">
    <citation type="journal article" date="2015" name="Genome Biol. Evol.">
        <title>Comparative Genomics of a Bacterivorous Green Alga Reveals Evolutionary Causalities and Consequences of Phago-Mixotrophic Mode of Nutrition.</title>
        <authorList>
            <person name="Burns J.A."/>
            <person name="Paasch A."/>
            <person name="Narechania A."/>
            <person name="Kim E."/>
        </authorList>
    </citation>
    <scope>NUCLEOTIDE SEQUENCE [LARGE SCALE GENOMIC DNA]</scope>
    <source>
        <strain evidence="10">PLY_AMNH</strain>
    </source>
</reference>
<dbReference type="GO" id="GO:0071949">
    <property type="term" value="F:FAD binding"/>
    <property type="evidence" value="ECO:0007669"/>
    <property type="project" value="InterPro"/>
</dbReference>
<keyword evidence="7" id="KW-0472">Membrane</keyword>
<feature type="transmembrane region" description="Helical" evidence="7">
    <location>
        <begin position="96"/>
        <end position="116"/>
    </location>
</feature>
<feature type="region of interest" description="Disordered" evidence="6">
    <location>
        <begin position="811"/>
        <end position="831"/>
    </location>
</feature>
<dbReference type="Gene3D" id="3.30.43.10">
    <property type="entry name" value="Uridine Diphospho-n-acetylenolpyruvylglucosamine Reductase, domain 2"/>
    <property type="match status" value="1"/>
</dbReference>
<feature type="region of interest" description="Disordered" evidence="6">
    <location>
        <begin position="1"/>
        <end position="20"/>
    </location>
</feature>
<evidence type="ECO:0000256" key="7">
    <source>
        <dbReference type="SAM" id="Phobius"/>
    </source>
</evidence>
<dbReference type="SUPFAM" id="SSF53335">
    <property type="entry name" value="S-adenosyl-L-methionine-dependent methyltransferases"/>
    <property type="match status" value="1"/>
</dbReference>
<dbReference type="Gene3D" id="3.40.50.150">
    <property type="entry name" value="Vaccinia Virus protein VP39"/>
    <property type="match status" value="1"/>
</dbReference>
<evidence type="ECO:0000313" key="11">
    <source>
        <dbReference type="Proteomes" id="UP001190700"/>
    </source>
</evidence>
<dbReference type="InterPro" id="IPR010031">
    <property type="entry name" value="FAD_lactone_oxidase-like"/>
</dbReference>
<evidence type="ECO:0000256" key="4">
    <source>
        <dbReference type="ARBA" id="ARBA00022827"/>
    </source>
</evidence>
<dbReference type="EMBL" id="LGRX02030624">
    <property type="protein sequence ID" value="KAK3245457.1"/>
    <property type="molecule type" value="Genomic_DNA"/>
</dbReference>
<reference evidence="10" key="2">
    <citation type="submission" date="2023-06" db="EMBL/GenBank/DDBJ databases">
        <title>Long-read-based genome assembly of the green algal bacterivore Cymbomonas tetramitiformis.</title>
        <authorList>
            <person name="Gyaltshen Y."/>
            <person name="Rozenberg A."/>
            <person name="Paasch A."/>
            <person name="Burns J.A."/>
            <person name="Warring S."/>
            <person name="Larson R."/>
            <person name="Maurer-Alcala X."/>
            <person name="Dacks J."/>
            <person name="Kim E."/>
        </authorList>
    </citation>
    <scope>NUCLEOTIDE SEQUENCE</scope>
    <source>
        <strain evidence="10">PLY_AMNH</strain>
    </source>
</reference>
<dbReference type="InterPro" id="IPR016164">
    <property type="entry name" value="FAD-linked_Oxase-like_C"/>
</dbReference>
<dbReference type="SUPFAM" id="SSF55103">
    <property type="entry name" value="FAD-linked oxidases, C-terminal domain"/>
    <property type="match status" value="1"/>
</dbReference>
<dbReference type="GO" id="GO:0003885">
    <property type="term" value="F:D-arabinono-1,4-lactone oxidase activity"/>
    <property type="evidence" value="ECO:0007669"/>
    <property type="project" value="InterPro"/>
</dbReference>
<dbReference type="PANTHER" id="PTHR43762:SF1">
    <property type="entry name" value="D-ARABINONO-1,4-LACTONE OXIDASE"/>
    <property type="match status" value="1"/>
</dbReference>
<dbReference type="Proteomes" id="UP001190700">
    <property type="component" value="Unassembled WGS sequence"/>
</dbReference>
<dbReference type="InterPro" id="IPR029063">
    <property type="entry name" value="SAM-dependent_MTases_sf"/>
</dbReference>
<evidence type="ECO:0000313" key="10">
    <source>
        <dbReference type="EMBL" id="KAK3260088.1"/>
    </source>
</evidence>
<evidence type="ECO:0000256" key="1">
    <source>
        <dbReference type="ARBA" id="ARBA00001974"/>
    </source>
</evidence>
<protein>
    <recommendedName>
        <fullName evidence="8">FAD-binding PCMH-type domain-containing protein</fullName>
    </recommendedName>
</protein>
<evidence type="ECO:0000313" key="9">
    <source>
        <dbReference type="EMBL" id="KAK3245457.1"/>
    </source>
</evidence>
<dbReference type="PANTHER" id="PTHR43762">
    <property type="entry name" value="L-GULONOLACTONE OXIDASE"/>
    <property type="match status" value="1"/>
</dbReference>
<dbReference type="Pfam" id="PF08241">
    <property type="entry name" value="Methyltransf_11"/>
    <property type="match status" value="1"/>
</dbReference>